<evidence type="ECO:0000256" key="8">
    <source>
        <dbReference type="PIRSR" id="PIRSR001123-2"/>
    </source>
</evidence>
<organism evidence="9 10">
    <name type="scientific">Exobacillus caeni</name>
    <dbReference type="NCBI Taxonomy" id="2574798"/>
    <lineage>
        <taxon>Bacteria</taxon>
        <taxon>Bacillati</taxon>
        <taxon>Bacillota</taxon>
        <taxon>Bacilli</taxon>
        <taxon>Bacillales</taxon>
        <taxon>Guptibacillaceae</taxon>
        <taxon>Exobacillus</taxon>
    </lineage>
</organism>
<comment type="similarity">
    <text evidence="1 6">Belongs to the peptidase M42 family.</text>
</comment>
<feature type="binding site" evidence="8">
    <location>
        <position position="178"/>
    </location>
    <ligand>
        <name>Zn(2+)</name>
        <dbReference type="ChEBI" id="CHEBI:29105"/>
        <label>2</label>
    </ligand>
</feature>
<accession>A0A5R9FCB9</accession>
<keyword evidence="10" id="KW-1185">Reference proteome</keyword>
<dbReference type="GO" id="GO:0004177">
    <property type="term" value="F:aminopeptidase activity"/>
    <property type="evidence" value="ECO:0007669"/>
    <property type="project" value="UniProtKB-UniRule"/>
</dbReference>
<evidence type="ECO:0000256" key="7">
    <source>
        <dbReference type="PIRSR" id="PIRSR001123-1"/>
    </source>
</evidence>
<dbReference type="PANTHER" id="PTHR32481">
    <property type="entry name" value="AMINOPEPTIDASE"/>
    <property type="match status" value="1"/>
</dbReference>
<keyword evidence="2" id="KW-0031">Aminopeptidase</keyword>
<feature type="binding site" evidence="8">
    <location>
        <position position="62"/>
    </location>
    <ligand>
        <name>Zn(2+)</name>
        <dbReference type="ChEBI" id="CHEBI:29105"/>
        <label>1</label>
    </ligand>
</feature>
<evidence type="ECO:0000256" key="1">
    <source>
        <dbReference type="ARBA" id="ARBA00006272"/>
    </source>
</evidence>
<dbReference type="InterPro" id="IPR051464">
    <property type="entry name" value="Peptidase_M42_aminopept"/>
</dbReference>
<dbReference type="SUPFAM" id="SSF53187">
    <property type="entry name" value="Zn-dependent exopeptidases"/>
    <property type="match status" value="1"/>
</dbReference>
<dbReference type="PIRSF" id="PIRSF001123">
    <property type="entry name" value="PepA_GA"/>
    <property type="match status" value="1"/>
</dbReference>
<evidence type="ECO:0000256" key="2">
    <source>
        <dbReference type="ARBA" id="ARBA00022438"/>
    </source>
</evidence>
<keyword evidence="4 8" id="KW-0479">Metal-binding</keyword>
<gene>
    <name evidence="9" type="ORF">FCL54_05200</name>
</gene>
<dbReference type="RefSeq" id="WP_138123906.1">
    <property type="nucleotide sequence ID" value="NZ_SWLG01000003.1"/>
</dbReference>
<evidence type="ECO:0000256" key="6">
    <source>
        <dbReference type="PIRNR" id="PIRNR001123"/>
    </source>
</evidence>
<dbReference type="Gene3D" id="2.40.30.40">
    <property type="entry name" value="Peptidase M42, domain 2"/>
    <property type="match status" value="1"/>
</dbReference>
<feature type="binding site" evidence="8">
    <location>
        <position position="178"/>
    </location>
    <ligand>
        <name>Zn(2+)</name>
        <dbReference type="ChEBI" id="CHEBI:29105"/>
        <label>1</label>
    </ligand>
</feature>
<reference evidence="9 10" key="1">
    <citation type="submission" date="2019-04" db="EMBL/GenBank/DDBJ databases">
        <title>Bacillus caeni sp. nov., a bacterium isolated from mangrove sediment.</title>
        <authorList>
            <person name="Huang H."/>
            <person name="Mo K."/>
            <person name="Hu Y."/>
        </authorList>
    </citation>
    <scope>NUCLEOTIDE SEQUENCE [LARGE SCALE GENOMIC DNA]</scope>
    <source>
        <strain evidence="9 10">HB172195</strain>
    </source>
</reference>
<feature type="binding site" evidence="8">
    <location>
        <position position="233"/>
    </location>
    <ligand>
        <name>Zn(2+)</name>
        <dbReference type="ChEBI" id="CHEBI:29105"/>
        <label>1</label>
    </ligand>
</feature>
<protein>
    <submittedName>
        <fullName evidence="9">M42 family metallopeptidase</fullName>
    </submittedName>
</protein>
<feature type="binding site" evidence="8">
    <location>
        <position position="211"/>
    </location>
    <ligand>
        <name>Zn(2+)</name>
        <dbReference type="ChEBI" id="CHEBI:29105"/>
        <label>2</label>
    </ligand>
</feature>
<dbReference type="SUPFAM" id="SSF101821">
    <property type="entry name" value="Aminopeptidase/glucanase lid domain"/>
    <property type="match status" value="1"/>
</dbReference>
<feature type="binding site" evidence="8">
    <location>
        <position position="320"/>
    </location>
    <ligand>
        <name>Zn(2+)</name>
        <dbReference type="ChEBI" id="CHEBI:29105"/>
        <label>2</label>
    </ligand>
</feature>
<dbReference type="PANTHER" id="PTHR32481:SF7">
    <property type="entry name" value="AMINOPEPTIDASE YHFE-RELATED"/>
    <property type="match status" value="1"/>
</dbReference>
<keyword evidence="3" id="KW-0645">Protease</keyword>
<dbReference type="GO" id="GO:0006508">
    <property type="term" value="P:proteolysis"/>
    <property type="evidence" value="ECO:0007669"/>
    <property type="project" value="UniProtKB-KW"/>
</dbReference>
<evidence type="ECO:0000313" key="10">
    <source>
        <dbReference type="Proteomes" id="UP000308230"/>
    </source>
</evidence>
<dbReference type="CDD" id="cd05656">
    <property type="entry name" value="M42_Frv"/>
    <property type="match status" value="1"/>
</dbReference>
<comment type="cofactor">
    <cofactor evidence="8">
        <name>a divalent metal cation</name>
        <dbReference type="ChEBI" id="CHEBI:60240"/>
    </cofactor>
    <text evidence="8">Binds 2 divalent metal cations per subunit.</text>
</comment>
<comment type="caution">
    <text evidence="9">The sequence shown here is derived from an EMBL/GenBank/DDBJ whole genome shotgun (WGS) entry which is preliminary data.</text>
</comment>
<feature type="active site" description="Proton acceptor" evidence="7">
    <location>
        <position position="210"/>
    </location>
</feature>
<dbReference type="InterPro" id="IPR008007">
    <property type="entry name" value="Peptidase_M42"/>
</dbReference>
<evidence type="ECO:0000256" key="4">
    <source>
        <dbReference type="ARBA" id="ARBA00022723"/>
    </source>
</evidence>
<dbReference type="GO" id="GO:0046872">
    <property type="term" value="F:metal ion binding"/>
    <property type="evidence" value="ECO:0007669"/>
    <property type="project" value="UniProtKB-UniRule"/>
</dbReference>
<sequence length="353" mass="37859">MFKTIKELTQLAGPSGYEQPVTSYIKKRADSVADEITVDAIGNVVASLKGNRPGPKLLLTAHMDEVGFIVKKVESNGLLRFEKLGGHDDRILLAQKVTVRSKSGERLGVIGTISAHYKKFDTADKIRDYRQLYIDVGAGSPEEVADLGIEIGDPVTWATTVEHLGSEQTGKIVGKGFDDRAGCAVLLRLLEELQSKNFAGEIIALFAVQEEVGLRGAKVALANLEFDIAVALDTTAVSDTPEDVMDNSLKIGGGAGIKILDASLIAHPAIKDKLVELAKKEDIAYQFEIFTGIGTDAGAVTLANKGAPTGVLSIPSRNAHSPVEVIDLNDLEAVKKLLVSFVKSFNEESEFIF</sequence>
<dbReference type="AlphaFoldDB" id="A0A5R9FCB9"/>
<dbReference type="OrthoDB" id="9772053at2"/>
<name>A0A5R9FCB9_9BACL</name>
<dbReference type="Gene3D" id="3.40.630.10">
    <property type="entry name" value="Zn peptidases"/>
    <property type="match status" value="1"/>
</dbReference>
<keyword evidence="5" id="KW-0378">Hydrolase</keyword>
<proteinExistence type="inferred from homology"/>
<dbReference type="Proteomes" id="UP000308230">
    <property type="component" value="Unassembled WGS sequence"/>
</dbReference>
<evidence type="ECO:0000313" key="9">
    <source>
        <dbReference type="EMBL" id="TLS38533.1"/>
    </source>
</evidence>
<dbReference type="InterPro" id="IPR023367">
    <property type="entry name" value="Peptidase_M42_dom2"/>
</dbReference>
<dbReference type="EMBL" id="SWLG01000003">
    <property type="protein sequence ID" value="TLS38533.1"/>
    <property type="molecule type" value="Genomic_DNA"/>
</dbReference>
<evidence type="ECO:0000256" key="3">
    <source>
        <dbReference type="ARBA" id="ARBA00022670"/>
    </source>
</evidence>
<dbReference type="Pfam" id="PF05343">
    <property type="entry name" value="Peptidase_M42"/>
    <property type="match status" value="1"/>
</dbReference>
<evidence type="ECO:0000256" key="5">
    <source>
        <dbReference type="ARBA" id="ARBA00022801"/>
    </source>
</evidence>